<gene>
    <name evidence="4" type="ORF">EJ997_00505</name>
</gene>
<dbReference type="GO" id="GO:0016020">
    <property type="term" value="C:membrane"/>
    <property type="evidence" value="ECO:0007669"/>
    <property type="project" value="TreeGrafter"/>
</dbReference>
<feature type="transmembrane region" description="Helical" evidence="1">
    <location>
        <begin position="184"/>
        <end position="201"/>
    </location>
</feature>
<feature type="transmembrane region" description="Helical" evidence="1">
    <location>
        <begin position="309"/>
        <end position="327"/>
    </location>
</feature>
<feature type="transmembrane region" description="Helical" evidence="1">
    <location>
        <begin position="46"/>
        <end position="65"/>
    </location>
</feature>
<dbReference type="InterPro" id="IPR043968">
    <property type="entry name" value="SGNH"/>
</dbReference>
<keyword evidence="4" id="KW-0808">Transferase</keyword>
<feature type="transmembrane region" description="Helical" evidence="1">
    <location>
        <begin position="154"/>
        <end position="172"/>
    </location>
</feature>
<keyword evidence="4" id="KW-0012">Acyltransferase</keyword>
<dbReference type="GO" id="GO:0016747">
    <property type="term" value="F:acyltransferase activity, transferring groups other than amino-acyl groups"/>
    <property type="evidence" value="ECO:0007669"/>
    <property type="project" value="InterPro"/>
</dbReference>
<dbReference type="Pfam" id="PF19040">
    <property type="entry name" value="SGNH"/>
    <property type="match status" value="1"/>
</dbReference>
<feature type="transmembrane region" description="Helical" evidence="1">
    <location>
        <begin position="21"/>
        <end position="40"/>
    </location>
</feature>
<accession>A0A3Q9G2C7</accession>
<feature type="domain" description="Acyltransferase 3" evidence="2">
    <location>
        <begin position="21"/>
        <end position="345"/>
    </location>
</feature>
<dbReference type="AlphaFoldDB" id="A0A3Q9G2C7"/>
<feature type="transmembrane region" description="Helical" evidence="1">
    <location>
        <begin position="243"/>
        <end position="264"/>
    </location>
</feature>
<dbReference type="KEGG" id="flh:EJ997_00505"/>
<feature type="transmembrane region" description="Helical" evidence="1">
    <location>
        <begin position="86"/>
        <end position="104"/>
    </location>
</feature>
<sequence length="703" mass="76921">MPKRPASSTRAFSDSRSFRPELHGVRGLAILLVVLFHIFGAGKVSGGIDVFLAITGFLATPSLLRRTGKTWRIDLTKRFSGLIRRLFIPLLPVLVAVGVAGIFLTPLSEQPQLYAELQASIFFYENWELINSQLTYDAAGPQTSPLQHIWSTSIQGQFHVAMTFLVMLVAFIATKAGLTKKSTLIGVLLIVSAASFGWAIHDTATSQASAYFSTFSRAWELTLPGVLGLVVGNIKLGPVTRGIMSWVGIALIVSCGFVLDGAALFPGPAALWPVLGVCLVLTAGKTRTRWGADRMLRKWPFQRIGDISYSLYLWHWPILIYTLAATGQGRADTQTAVFVLALSLVAGYLGKKFFEDGAANWKLAFPHPVRSLATGTTAVVSSFILASGALAFSEEELEATVIEFEESLVNADYPGAGAMMAPAYMVIEGRTPAPEKDILKVDVGWQREANLESPCIQRKDGTDPTSCQHPVADSGPLVIMAGSSHTGQWSAAIGELAEEYGWDLELYEKSGCLLTTDPEDNEAGIQVTPSCVEWNENVMATIAQRQPDLVITTGTTRLGTEPEMTSEGMVQAVDRITDMGIPVFLFRENPEQTEEWFYCIQEANGDAHTECGQDRDAFYSATIDEQGYPLDRPTIDMFDTSEYLCDNSECYGTVGNVYVLRDENHLSATFVNSARPFIEEQMRASYPELFNLPLMSYADEGIN</sequence>
<feature type="domain" description="SGNH" evidence="3">
    <location>
        <begin position="455"/>
        <end position="678"/>
    </location>
</feature>
<reference evidence="4 5" key="1">
    <citation type="submission" date="2018-12" db="EMBL/GenBank/DDBJ databases">
        <title>Complete genome sequence of Flaviflexus sp. H23T48.</title>
        <authorList>
            <person name="Bae J.-W."/>
            <person name="Lee J.-Y."/>
        </authorList>
    </citation>
    <scope>NUCLEOTIDE SEQUENCE [LARGE SCALE GENOMIC DNA]</scope>
    <source>
        <strain evidence="4 5">H23T48</strain>
    </source>
</reference>
<keyword evidence="1" id="KW-1133">Transmembrane helix</keyword>
<keyword evidence="1" id="KW-0812">Transmembrane</keyword>
<dbReference type="InterPro" id="IPR002656">
    <property type="entry name" value="Acyl_transf_3_dom"/>
</dbReference>
<keyword evidence="1" id="KW-0472">Membrane</keyword>
<proteinExistence type="predicted"/>
<dbReference type="Pfam" id="PF01757">
    <property type="entry name" value="Acyl_transf_3"/>
    <property type="match status" value="1"/>
</dbReference>
<dbReference type="InterPro" id="IPR050879">
    <property type="entry name" value="Acyltransferase_3"/>
</dbReference>
<feature type="transmembrane region" description="Helical" evidence="1">
    <location>
        <begin position="270"/>
        <end position="288"/>
    </location>
</feature>
<evidence type="ECO:0000256" key="1">
    <source>
        <dbReference type="SAM" id="Phobius"/>
    </source>
</evidence>
<protein>
    <submittedName>
        <fullName evidence="4">Acyltransferase</fullName>
    </submittedName>
</protein>
<dbReference type="GO" id="GO:0009103">
    <property type="term" value="P:lipopolysaccharide biosynthetic process"/>
    <property type="evidence" value="ECO:0007669"/>
    <property type="project" value="TreeGrafter"/>
</dbReference>
<feature type="transmembrane region" description="Helical" evidence="1">
    <location>
        <begin position="333"/>
        <end position="350"/>
    </location>
</feature>
<dbReference type="OrthoDB" id="3404679at2"/>
<evidence type="ECO:0000259" key="3">
    <source>
        <dbReference type="Pfam" id="PF19040"/>
    </source>
</evidence>
<evidence type="ECO:0000259" key="2">
    <source>
        <dbReference type="Pfam" id="PF01757"/>
    </source>
</evidence>
<evidence type="ECO:0000313" key="4">
    <source>
        <dbReference type="EMBL" id="AZQ76027.1"/>
    </source>
</evidence>
<keyword evidence="5" id="KW-1185">Reference proteome</keyword>
<organism evidence="4 5">
    <name type="scientific">Flaviflexus ciconiae</name>
    <dbReference type="NCBI Taxonomy" id="2496867"/>
    <lineage>
        <taxon>Bacteria</taxon>
        <taxon>Bacillati</taxon>
        <taxon>Actinomycetota</taxon>
        <taxon>Actinomycetes</taxon>
        <taxon>Actinomycetales</taxon>
        <taxon>Actinomycetaceae</taxon>
        <taxon>Flaviflexus</taxon>
    </lineage>
</organism>
<feature type="transmembrane region" description="Helical" evidence="1">
    <location>
        <begin position="221"/>
        <end position="236"/>
    </location>
</feature>
<dbReference type="Proteomes" id="UP000280344">
    <property type="component" value="Chromosome"/>
</dbReference>
<dbReference type="RefSeq" id="WP_126702836.1">
    <property type="nucleotide sequence ID" value="NZ_CP034593.1"/>
</dbReference>
<feature type="transmembrane region" description="Helical" evidence="1">
    <location>
        <begin position="371"/>
        <end position="392"/>
    </location>
</feature>
<evidence type="ECO:0000313" key="5">
    <source>
        <dbReference type="Proteomes" id="UP000280344"/>
    </source>
</evidence>
<dbReference type="PANTHER" id="PTHR23028:SF53">
    <property type="entry name" value="ACYL_TRANSF_3 DOMAIN-CONTAINING PROTEIN"/>
    <property type="match status" value="1"/>
</dbReference>
<dbReference type="EMBL" id="CP034593">
    <property type="protein sequence ID" value="AZQ76027.1"/>
    <property type="molecule type" value="Genomic_DNA"/>
</dbReference>
<dbReference type="PANTHER" id="PTHR23028">
    <property type="entry name" value="ACETYLTRANSFERASE"/>
    <property type="match status" value="1"/>
</dbReference>
<name>A0A3Q9G2C7_9ACTO</name>